<evidence type="ECO:0000313" key="1">
    <source>
        <dbReference type="EMBL" id="GAF25717.1"/>
    </source>
</evidence>
<dbReference type="InterPro" id="IPR010298">
    <property type="entry name" value="YacP-like"/>
</dbReference>
<name>A0A0S6UAG1_NEOTH</name>
<dbReference type="Pfam" id="PF05991">
    <property type="entry name" value="NYN_YacP"/>
    <property type="match status" value="1"/>
</dbReference>
<sequence length="169" mass="19161">MQPMDVLIVDGYNFLHNWPELTRLKESSFDHARDKLITELINYQAYWGGKVIVVFDAHKVPGAVEKREKLGGVEVIYSGEGETADAVIERLVGDITETGQVYVATSDWAEQRMILGKGALRLPVRELKVYLEQARQEIARASEGDPGSGRLDTRIHQATRKILERWRRG</sequence>
<dbReference type="EMBL" id="DF238840">
    <property type="protein sequence ID" value="GAF25717.1"/>
    <property type="molecule type" value="Genomic_DNA"/>
</dbReference>
<organism evidence="1">
    <name type="scientific">Moorella thermoacetica Y72</name>
    <dbReference type="NCBI Taxonomy" id="1325331"/>
    <lineage>
        <taxon>Bacteria</taxon>
        <taxon>Bacillati</taxon>
        <taxon>Bacillota</taxon>
        <taxon>Clostridia</taxon>
        <taxon>Neomoorellales</taxon>
        <taxon>Neomoorellaceae</taxon>
        <taxon>Neomoorella</taxon>
    </lineage>
</organism>
<gene>
    <name evidence="1" type="ORF">MTY_1053</name>
</gene>
<dbReference type="PANTHER" id="PTHR34547">
    <property type="entry name" value="YACP-LIKE NYN DOMAIN PROTEIN"/>
    <property type="match status" value="1"/>
</dbReference>
<dbReference type="AlphaFoldDB" id="A0A0S6UAG1"/>
<protein>
    <submittedName>
        <fullName evidence="1">Predicted RNA-binding protein containing a PIN domain</fullName>
    </submittedName>
</protein>
<dbReference type="CDD" id="cd10912">
    <property type="entry name" value="PIN_YacP-like"/>
    <property type="match status" value="1"/>
</dbReference>
<dbReference type="Proteomes" id="UP000063718">
    <property type="component" value="Unassembled WGS sequence"/>
</dbReference>
<reference evidence="1" key="1">
    <citation type="journal article" date="2014" name="Gene">
        <title>Genome-guided analysis of transformation efficiency and carbon dioxide assimilation by Moorella thermoacetica Y72.</title>
        <authorList>
            <person name="Tsukahara K."/>
            <person name="Kita A."/>
            <person name="Nakashimada Y."/>
            <person name="Hoshino T."/>
            <person name="Murakami K."/>
        </authorList>
    </citation>
    <scope>NUCLEOTIDE SEQUENCE [LARGE SCALE GENOMIC DNA]</scope>
    <source>
        <strain evidence="1">Y72</strain>
    </source>
</reference>
<dbReference type="PANTHER" id="PTHR34547:SF1">
    <property type="entry name" value="YACP-LIKE NYN DOMAIN PROTEIN"/>
    <property type="match status" value="1"/>
</dbReference>
<proteinExistence type="predicted"/>
<accession>A0A0S6UAG1</accession>